<dbReference type="NCBIfam" id="NF033528">
    <property type="entry name" value="lasso_cyano"/>
    <property type="match status" value="1"/>
</dbReference>
<proteinExistence type="predicted"/>
<protein>
    <submittedName>
        <fullName evidence="2">Lasso peptide</fullName>
    </submittedName>
</protein>
<gene>
    <name evidence="2" type="ORF">OGM63_17200</name>
</gene>
<evidence type="ECO:0000313" key="3">
    <source>
        <dbReference type="Proteomes" id="UP001526143"/>
    </source>
</evidence>
<evidence type="ECO:0000313" key="2">
    <source>
        <dbReference type="EMBL" id="MCV3215228.1"/>
    </source>
</evidence>
<dbReference type="RefSeq" id="WP_263746826.1">
    <property type="nucleotide sequence ID" value="NZ_JAOWRF010000250.1"/>
</dbReference>
<feature type="region of interest" description="Disordered" evidence="1">
    <location>
        <begin position="33"/>
        <end position="71"/>
    </location>
</feature>
<evidence type="ECO:0000256" key="1">
    <source>
        <dbReference type="SAM" id="MobiDB-lite"/>
    </source>
</evidence>
<dbReference type="EMBL" id="JAOWRF010000250">
    <property type="protein sequence ID" value="MCV3215228.1"/>
    <property type="molecule type" value="Genomic_DNA"/>
</dbReference>
<organism evidence="2 3">
    <name type="scientific">Plectonema radiosum NIES-515</name>
    <dbReference type="NCBI Taxonomy" id="2986073"/>
    <lineage>
        <taxon>Bacteria</taxon>
        <taxon>Bacillati</taxon>
        <taxon>Cyanobacteriota</taxon>
        <taxon>Cyanophyceae</taxon>
        <taxon>Oscillatoriophycideae</taxon>
        <taxon>Oscillatoriales</taxon>
        <taxon>Microcoleaceae</taxon>
        <taxon>Plectonema</taxon>
    </lineage>
</organism>
<sequence>MKSSYTVPKLTVHGNVTEITQILGPTSRRDFVFLNGNPSDDAAASPDQGSRDVCLGSLDPAQPPANCDPRF</sequence>
<name>A0ABT3B1I0_9CYAN</name>
<accession>A0ABT3B1I0</accession>
<keyword evidence="3" id="KW-1185">Reference proteome</keyword>
<reference evidence="2 3" key="1">
    <citation type="submission" date="2022-10" db="EMBL/GenBank/DDBJ databases">
        <title>Identification of biosynthetic pathway for the production of the potent trypsin inhibitor radiosumin.</title>
        <authorList>
            <person name="Fewer D.P."/>
            <person name="Delbaje E."/>
            <person name="Ouyang X."/>
            <person name="Agostino P.D."/>
            <person name="Wahlsten M."/>
            <person name="Jokela J."/>
            <person name="Permi P."/>
            <person name="Haapaniemi E."/>
            <person name="Koistinen H."/>
        </authorList>
    </citation>
    <scope>NUCLEOTIDE SEQUENCE [LARGE SCALE GENOMIC DNA]</scope>
    <source>
        <strain evidence="2 3">NIES-515</strain>
    </source>
</reference>
<comment type="caution">
    <text evidence="2">The sequence shown here is derived from an EMBL/GenBank/DDBJ whole genome shotgun (WGS) entry which is preliminary data.</text>
</comment>
<dbReference type="Proteomes" id="UP001526143">
    <property type="component" value="Unassembled WGS sequence"/>
</dbReference>